<dbReference type="GO" id="GO:0015074">
    <property type="term" value="P:DNA integration"/>
    <property type="evidence" value="ECO:0007669"/>
    <property type="project" value="InterPro"/>
</dbReference>
<dbReference type="EMBL" id="CAJNIZ010015507">
    <property type="protein sequence ID" value="CAE7373790.1"/>
    <property type="molecule type" value="Genomic_DNA"/>
</dbReference>
<name>A0A812Q2B9_SYMPI</name>
<dbReference type="SUPFAM" id="SSF56349">
    <property type="entry name" value="DNA breaking-rejoining enzymes"/>
    <property type="match status" value="1"/>
</dbReference>
<evidence type="ECO:0000259" key="3">
    <source>
        <dbReference type="PROSITE" id="PS51898"/>
    </source>
</evidence>
<feature type="domain" description="Tyr recombinase" evidence="3">
    <location>
        <begin position="1109"/>
        <end position="1295"/>
    </location>
</feature>
<protein>
    <recommendedName>
        <fullName evidence="3">Tyr recombinase domain-containing protein</fullName>
    </recommendedName>
</protein>
<keyword evidence="1" id="KW-0233">DNA recombination</keyword>
<evidence type="ECO:0000313" key="4">
    <source>
        <dbReference type="EMBL" id="CAE7373790.1"/>
    </source>
</evidence>
<dbReference type="Gene3D" id="1.10.443.10">
    <property type="entry name" value="Intergrase catalytic core"/>
    <property type="match status" value="1"/>
</dbReference>
<dbReference type="InterPro" id="IPR002104">
    <property type="entry name" value="Integrase_catalytic"/>
</dbReference>
<evidence type="ECO:0000256" key="2">
    <source>
        <dbReference type="SAM" id="MobiDB-lite"/>
    </source>
</evidence>
<accession>A0A812Q2B9</accession>
<keyword evidence="5" id="KW-1185">Reference proteome</keyword>
<feature type="region of interest" description="Disordered" evidence="2">
    <location>
        <begin position="241"/>
        <end position="292"/>
    </location>
</feature>
<gene>
    <name evidence="4" type="ORF">SPIL2461_LOCUS9073</name>
</gene>
<dbReference type="Proteomes" id="UP000649617">
    <property type="component" value="Unassembled WGS sequence"/>
</dbReference>
<dbReference type="InterPro" id="IPR011010">
    <property type="entry name" value="DNA_brk_join_enz"/>
</dbReference>
<feature type="compositionally biased region" description="Basic residues" evidence="2">
    <location>
        <begin position="261"/>
        <end position="271"/>
    </location>
</feature>
<dbReference type="GO" id="GO:0003677">
    <property type="term" value="F:DNA binding"/>
    <property type="evidence" value="ECO:0007669"/>
    <property type="project" value="InterPro"/>
</dbReference>
<evidence type="ECO:0000256" key="1">
    <source>
        <dbReference type="ARBA" id="ARBA00023172"/>
    </source>
</evidence>
<dbReference type="OrthoDB" id="411053at2759"/>
<evidence type="ECO:0000313" key="5">
    <source>
        <dbReference type="Proteomes" id="UP000649617"/>
    </source>
</evidence>
<organism evidence="4 5">
    <name type="scientific">Symbiodinium pilosum</name>
    <name type="common">Dinoflagellate</name>
    <dbReference type="NCBI Taxonomy" id="2952"/>
    <lineage>
        <taxon>Eukaryota</taxon>
        <taxon>Sar</taxon>
        <taxon>Alveolata</taxon>
        <taxon>Dinophyceae</taxon>
        <taxon>Suessiales</taxon>
        <taxon>Symbiodiniaceae</taxon>
        <taxon>Symbiodinium</taxon>
    </lineage>
</organism>
<dbReference type="PROSITE" id="PS51898">
    <property type="entry name" value="TYR_RECOMBINASE"/>
    <property type="match status" value="1"/>
</dbReference>
<sequence>MASVLGDGEMEELDMVLWVISDPGHRNFGTAVDATLLEDEEIFVERVVESGLAQWRADRGRELGDIRLLGDHKDASGKRKLELSAAVALMHAPQDSDFPLSGVRAAKELHESVSEGPGNFLSYHAEWLRLSGVSGRNAAAHVHRNLCDILRLLHSYDQVDCSSLAGGETLCRWLIQTELAVERSPSQPDYSGLDIVAGTATLPDGRATTNKFTEWVSSRLKERAAIWKQERLYRSERKGRWHQGRLGDGDDTSDDEETGGKNKKKKKKKKGKGEQGGGGAASGSAGEPPSSLTRRVDASFKTLNDLASAPFDAAAGSLPLTQSQKWIMDDVWRRVAHFGDCPLDLDEQGVISKMASKANLYTGEAAHPAEFDMQRIKILHRRRPVLPAKSLLPEHAAIFLEHFRELIEKSPSELEADMETQETIEPYWDPKLRGNKQLRYKFYQALSEAGLLTFRRRRKGRVGFFVVRKKDGWQRLIVDARVANQNHRRPPTTRLSTASGLADVDFVGEAMDGQGEVMQLQLPSMAAGDVGDCFYNFSVECMASWFCADDRETVADLKRMGFEVGMIFDDSVQDFVEPSDDEAVFFAFKGMCMGWSWALWLANEIVANQSSIGSGLSEERFIRDKRPAPTVTQSSPAIGVYVDNVNVIGMGSASVNDVMDSVADRFARLGIPFEITDRAGGKTLETLGLEFDFSDGCVVRNTRHRAWKLWLATKGMIKRQRLSGELVRVWLGHVNFYFSLCRPCLSTLSSCYRFAAVHLGHRAVVWQNVRKEMREVMGLIFLVERDLLAARSPLVHLGDSSMFGFSLMSTVATDAEIKRELEVKEKWGFIPGRLSLAQPGLRGPVERSAGLQTEYAGDLAKKVQETGPQRLRQHQQQLFGPPKTVVPTVMEAAVETRAEFIRAEVRYLQGRGNKWVSESKTKTAGAYTASLAARWAELLAIDAPSQAFGSSLDFLAQVDGDLKDASRRPRRLVGPIGPAGRNVVLDSDVTKLLAAGVVFGQHSKEEADRLRLKAAKVSQKTLDAYHLRIGAFNKWAAEHKLKVTKLNLDSRVVRYMTWLYDHDDCEPWTAAYLIYGLQLLKCTVPKADFLPNAKEALTGWKKLRPGLMRLPVPEEFVFDVAIELGATDSKLAALVLLQFDCYLRPSEALGLTKDHLVRPAGPRYPRWGLIVCLSELQERTKTGTTDDSLMVGDVADRSWMSAVMSFLFEQPEHQLFGHVNLSQYEKALRAASKKLGYTGDVLQPHILRHSGASNDRSHERRSLPHIQKRGRWAAKKSVLRYEKAALMQRQWKFAPKERLQQIQSAPKRLRSQLHHLLRQGGVPPTKSKMGNGK</sequence>
<proteinExistence type="predicted"/>
<dbReference type="InterPro" id="IPR013762">
    <property type="entry name" value="Integrase-like_cat_sf"/>
</dbReference>
<reference evidence="4" key="1">
    <citation type="submission" date="2021-02" db="EMBL/GenBank/DDBJ databases">
        <authorList>
            <person name="Dougan E. K."/>
            <person name="Rhodes N."/>
            <person name="Thang M."/>
            <person name="Chan C."/>
        </authorList>
    </citation>
    <scope>NUCLEOTIDE SEQUENCE</scope>
</reference>
<dbReference type="GO" id="GO:0006310">
    <property type="term" value="P:DNA recombination"/>
    <property type="evidence" value="ECO:0007669"/>
    <property type="project" value="UniProtKB-KW"/>
</dbReference>
<comment type="caution">
    <text evidence="4">The sequence shown here is derived from an EMBL/GenBank/DDBJ whole genome shotgun (WGS) entry which is preliminary data.</text>
</comment>